<dbReference type="Pfam" id="PF00538">
    <property type="entry name" value="Linker_histone"/>
    <property type="match status" value="3"/>
</dbReference>
<protein>
    <submittedName>
        <fullName evidence="4">Heterochromatin protein 1-binding protein 3</fullName>
    </submittedName>
</protein>
<evidence type="ECO:0000256" key="1">
    <source>
        <dbReference type="SAM" id="MobiDB-lite"/>
    </source>
</evidence>
<feature type="compositionally biased region" description="Acidic residues" evidence="1">
    <location>
        <begin position="23"/>
        <end position="34"/>
    </location>
</feature>
<feature type="domain" description="H15" evidence="2">
    <location>
        <begin position="398"/>
        <end position="476"/>
    </location>
</feature>
<feature type="compositionally biased region" description="Acidic residues" evidence="1">
    <location>
        <begin position="638"/>
        <end position="652"/>
    </location>
</feature>
<feature type="compositionally biased region" description="Polar residues" evidence="1">
    <location>
        <begin position="314"/>
        <end position="323"/>
    </location>
</feature>
<evidence type="ECO:0000313" key="4">
    <source>
        <dbReference type="RefSeq" id="XP_005106861.1"/>
    </source>
</evidence>
<dbReference type="InterPro" id="IPR036388">
    <property type="entry name" value="WH-like_DNA-bd_sf"/>
</dbReference>
<feature type="compositionally biased region" description="Acidic residues" evidence="1">
    <location>
        <begin position="557"/>
        <end position="566"/>
    </location>
</feature>
<dbReference type="GeneID" id="101851524"/>
<dbReference type="SMART" id="SM00526">
    <property type="entry name" value="H15"/>
    <property type="match status" value="2"/>
</dbReference>
<proteinExistence type="predicted"/>
<accession>A0ABM0K1Z8</accession>
<reference evidence="4" key="1">
    <citation type="submission" date="2025-08" db="UniProtKB">
        <authorList>
            <consortium name="RefSeq"/>
        </authorList>
    </citation>
    <scope>IDENTIFICATION</scope>
</reference>
<feature type="region of interest" description="Disordered" evidence="1">
    <location>
        <begin position="241"/>
        <end position="325"/>
    </location>
</feature>
<feature type="compositionally biased region" description="Basic and acidic residues" evidence="1">
    <location>
        <begin position="12"/>
        <end position="22"/>
    </location>
</feature>
<dbReference type="SUPFAM" id="SSF46785">
    <property type="entry name" value="Winged helix' DNA-binding domain"/>
    <property type="match status" value="3"/>
</dbReference>
<feature type="compositionally biased region" description="Polar residues" evidence="1">
    <location>
        <begin position="687"/>
        <end position="706"/>
    </location>
</feature>
<feature type="compositionally biased region" description="Basic and acidic residues" evidence="1">
    <location>
        <begin position="269"/>
        <end position="301"/>
    </location>
</feature>
<organism evidence="3 4">
    <name type="scientific">Aplysia californica</name>
    <name type="common">California sea hare</name>
    <dbReference type="NCBI Taxonomy" id="6500"/>
    <lineage>
        <taxon>Eukaryota</taxon>
        <taxon>Metazoa</taxon>
        <taxon>Spiralia</taxon>
        <taxon>Lophotrochozoa</taxon>
        <taxon>Mollusca</taxon>
        <taxon>Gastropoda</taxon>
        <taxon>Heterobranchia</taxon>
        <taxon>Euthyneura</taxon>
        <taxon>Tectipleura</taxon>
        <taxon>Aplysiida</taxon>
        <taxon>Aplysioidea</taxon>
        <taxon>Aplysiidae</taxon>
        <taxon>Aplysia</taxon>
    </lineage>
</organism>
<keyword evidence="3" id="KW-1185">Reference proteome</keyword>
<evidence type="ECO:0000259" key="2">
    <source>
        <dbReference type="PROSITE" id="PS51504"/>
    </source>
</evidence>
<dbReference type="InterPro" id="IPR005818">
    <property type="entry name" value="Histone_H1/H5_H15"/>
</dbReference>
<dbReference type="Proteomes" id="UP000694888">
    <property type="component" value="Unplaced"/>
</dbReference>
<dbReference type="Gene3D" id="1.10.10.10">
    <property type="entry name" value="Winged helix-like DNA-binding domain superfamily/Winged helix DNA-binding domain"/>
    <property type="match status" value="4"/>
</dbReference>
<feature type="region of interest" description="Disordered" evidence="1">
    <location>
        <begin position="483"/>
        <end position="784"/>
    </location>
</feature>
<dbReference type="PROSITE" id="PS51504">
    <property type="entry name" value="H15"/>
    <property type="match status" value="1"/>
</dbReference>
<sequence length="784" mass="86290">MPGIKKKWIKASHNDQTARDVPDDGEDIGDEDRELGDGGANRDDALDAPVPKPRKRPAQGQGGMLKGLDGEVLLEKRKRFIPPAELKLTEWLDNNLEQRTEETLSLTQLYTYYTEICKGDASDILDVPAFNRMIKVKFGKAFGLKENSVYKGLIKERKLNQEKKKVAGIRMKDAVHEAINFYGNPWHGVRFFTLKQYIGSKYPAFQIDIKPKVLKRALEMGLQYGKIDLVKGIGMAGFYKLPGGEEPPPKPKKAKKEEAAPSTDDGEAEQQKEGEEKDEKSQDGKDESVENGDKKEEEGAAKKKPQKPRKPQAVSYSQLSHGSPQKIEDTFPLAITYQSAPKTASIPRIRKYITEKYGDAVSDHRWRQAIDRGVDKGYWEHISGSGISGRLHLLMDDFDPSSDQIEDQICAAIIACHEPKAASANQIKKYVSSYHPEFQVDVRPDKFKKALIRAVAKSMIVQVSGLGANGSFQLTAPFIPSPSVLAGEDDSEDEEEDNEDGEVPVYVPRGTKSRGMPKVKTMEIITSPSRLKAASGRGRPAGAKGRARKSRVKSYEESEDEEEEEVVVSRKNKRKNKSAASSGGRGGRGRATGSKKRAPSPLTDEEEEVEVKAKKPGKKPAAKSKKSPGRKRAPSPLTDEEEEEEEEEEEPEYTPVKSKSRGRQAKPAAAEKATPKSIKTKIMKEGQSISTLKVNITALENLSSSKESPKKSRGAKAEASTPSSGRSSKKSSAVKRKRGDDSDADDESDEAPEYTPRKSKSRGGDSTDGPASASGKADKKRRGR</sequence>
<gene>
    <name evidence="4" type="primary">LOC101851524</name>
</gene>
<feature type="compositionally biased region" description="Low complexity" evidence="1">
    <location>
        <begin position="665"/>
        <end position="676"/>
    </location>
</feature>
<evidence type="ECO:0000313" key="3">
    <source>
        <dbReference type="Proteomes" id="UP000694888"/>
    </source>
</evidence>
<feature type="compositionally biased region" description="Basic residues" evidence="1">
    <location>
        <begin position="1"/>
        <end position="10"/>
    </location>
</feature>
<feature type="compositionally biased region" description="Basic residues" evidence="1">
    <location>
        <begin position="614"/>
        <end position="633"/>
    </location>
</feature>
<dbReference type="RefSeq" id="XP_005106861.1">
    <property type="nucleotide sequence ID" value="XM_005106804.3"/>
</dbReference>
<name>A0ABM0K1Z8_APLCA</name>
<feature type="compositionally biased region" description="Acidic residues" evidence="1">
    <location>
        <begin position="742"/>
        <end position="752"/>
    </location>
</feature>
<feature type="compositionally biased region" description="Basic residues" evidence="1">
    <location>
        <begin position="727"/>
        <end position="737"/>
    </location>
</feature>
<dbReference type="InterPro" id="IPR036390">
    <property type="entry name" value="WH_DNA-bd_sf"/>
</dbReference>
<feature type="compositionally biased region" description="Acidic residues" evidence="1">
    <location>
        <begin position="487"/>
        <end position="502"/>
    </location>
</feature>
<feature type="compositionally biased region" description="Low complexity" evidence="1">
    <location>
        <begin position="532"/>
        <end position="544"/>
    </location>
</feature>
<feature type="region of interest" description="Disordered" evidence="1">
    <location>
        <begin position="1"/>
        <end position="67"/>
    </location>
</feature>